<proteinExistence type="inferred from homology"/>
<dbReference type="EMBL" id="JAFHDT010000001">
    <property type="protein sequence ID" value="KAI7814621.1"/>
    <property type="molecule type" value="Genomic_DNA"/>
</dbReference>
<protein>
    <submittedName>
        <fullName evidence="2">PC-esterase domain-containing protein 1A-like</fullName>
    </submittedName>
</protein>
<accession>A0A9W7X6X7</accession>
<dbReference type="PANTHER" id="PTHR14469:SF0">
    <property type="entry name" value="FAMILY WITH SEQUENCE SIMILARITY 113"/>
    <property type="match status" value="1"/>
</dbReference>
<dbReference type="InterPro" id="IPR036514">
    <property type="entry name" value="SGNH_hydro_sf"/>
</dbReference>
<evidence type="ECO:0000313" key="2">
    <source>
        <dbReference type="EMBL" id="KAI7814621.1"/>
    </source>
</evidence>
<comment type="similarity">
    <text evidence="1">Belongs to the PC-esterase family.</text>
</comment>
<comment type="caution">
    <text evidence="2">The sequence shown here is derived from an EMBL/GenBank/DDBJ whole genome shotgun (WGS) entry which is preliminary data.</text>
</comment>
<reference evidence="2" key="1">
    <citation type="submission" date="2021-02" db="EMBL/GenBank/DDBJ databases">
        <title>Comparative genomics reveals that relaxation of natural selection precedes convergent phenotypic evolution of cavefish.</title>
        <authorList>
            <person name="Peng Z."/>
        </authorList>
    </citation>
    <scope>NUCLEOTIDE SEQUENCE</scope>
    <source>
        <tissue evidence="2">Muscle</tissue>
    </source>
</reference>
<feature type="non-terminal residue" evidence="2">
    <location>
        <position position="362"/>
    </location>
</feature>
<keyword evidence="3" id="KW-1185">Reference proteome</keyword>
<sequence length="362" mass="41641">KTMMGQVGRNQASQLLHNKFVVVLGDSIQRSVYKDLVLLLQKDAYLTSSQLKSKGELSFENDCLVEGGRLGPMNNGTSYREVRQYRTDHHLVRFYFVTRVFSPYMKSILADFDHGLKPDLIIVNSCVWDVSRYSREWALEYRDNLCKFFVQLKNTLPEHSMVVWNMTMPLGKKLVGGFLVPEIQHVGPLLRFDVIEANFCGATLANEFGFDVLDMHFQFRFSLHLRTNDGVHWNAVAHRKMTCLMLEHAAQAWAVQLSNPAMQRGMESISLWHCSGSVVDLFVLFKETLFTLIFGPGLKPEQPRQHNGFGPQFYVEDIPPPFTAGGDSSAPSWPVNNLVMKQKHRRPYNPYTREKPRYLYKN</sequence>
<evidence type="ECO:0000313" key="3">
    <source>
        <dbReference type="Proteomes" id="UP001059041"/>
    </source>
</evidence>
<name>A0A9W7X6X7_TRIRA</name>
<dbReference type="Gene3D" id="3.40.50.1110">
    <property type="entry name" value="SGNH hydrolase"/>
    <property type="match status" value="1"/>
</dbReference>
<gene>
    <name evidence="2" type="ORF">IRJ41_023048</name>
</gene>
<dbReference type="AlphaFoldDB" id="A0A9W7X6X7"/>
<evidence type="ECO:0000256" key="1">
    <source>
        <dbReference type="ARBA" id="ARBA00037957"/>
    </source>
</evidence>
<dbReference type="SUPFAM" id="SSF52266">
    <property type="entry name" value="SGNH hydrolase"/>
    <property type="match status" value="1"/>
</dbReference>
<organism evidence="2 3">
    <name type="scientific">Triplophysa rosa</name>
    <name type="common">Cave loach</name>
    <dbReference type="NCBI Taxonomy" id="992332"/>
    <lineage>
        <taxon>Eukaryota</taxon>
        <taxon>Metazoa</taxon>
        <taxon>Chordata</taxon>
        <taxon>Craniata</taxon>
        <taxon>Vertebrata</taxon>
        <taxon>Euteleostomi</taxon>
        <taxon>Actinopterygii</taxon>
        <taxon>Neopterygii</taxon>
        <taxon>Teleostei</taxon>
        <taxon>Ostariophysi</taxon>
        <taxon>Cypriniformes</taxon>
        <taxon>Nemacheilidae</taxon>
        <taxon>Triplophysa</taxon>
    </lineage>
</organism>
<dbReference type="Proteomes" id="UP001059041">
    <property type="component" value="Linkage Group LG1"/>
</dbReference>
<dbReference type="PANTHER" id="PTHR14469">
    <property type="entry name" value="SARCOMA ANTIGEN NY-SAR-23"/>
    <property type="match status" value="1"/>
</dbReference>